<organism evidence="2 3">
    <name type="scientific">Brevibacterium ravenspurgense</name>
    <dbReference type="NCBI Taxonomy" id="479117"/>
    <lineage>
        <taxon>Bacteria</taxon>
        <taxon>Bacillati</taxon>
        <taxon>Actinomycetota</taxon>
        <taxon>Actinomycetes</taxon>
        <taxon>Micrococcales</taxon>
        <taxon>Brevibacteriaceae</taxon>
        <taxon>Brevibacterium</taxon>
    </lineage>
</organism>
<evidence type="ECO:0000256" key="1">
    <source>
        <dbReference type="SAM" id="Phobius"/>
    </source>
</evidence>
<protein>
    <recommendedName>
        <fullName evidence="4">Glycosyltransferase 2-like domain-containing protein</fullName>
    </recommendedName>
</protein>
<proteinExistence type="predicted"/>
<feature type="transmembrane region" description="Helical" evidence="1">
    <location>
        <begin position="28"/>
        <end position="50"/>
    </location>
</feature>
<feature type="transmembrane region" description="Helical" evidence="1">
    <location>
        <begin position="502"/>
        <end position="519"/>
    </location>
</feature>
<feature type="transmembrane region" description="Helical" evidence="1">
    <location>
        <begin position="56"/>
        <end position="75"/>
    </location>
</feature>
<comment type="caution">
    <text evidence="2">The sequence shown here is derived from an EMBL/GenBank/DDBJ whole genome shotgun (WGS) entry which is preliminary data.</text>
</comment>
<keyword evidence="3" id="KW-1185">Reference proteome</keyword>
<feature type="transmembrane region" description="Helical" evidence="1">
    <location>
        <begin position="422"/>
        <end position="446"/>
    </location>
</feature>
<evidence type="ECO:0000313" key="3">
    <source>
        <dbReference type="Proteomes" id="UP000243589"/>
    </source>
</evidence>
<dbReference type="Gene3D" id="3.90.550.10">
    <property type="entry name" value="Spore Coat Polysaccharide Biosynthesis Protein SpsA, Chain A"/>
    <property type="match status" value="1"/>
</dbReference>
<accession>A0A150HBW2</accession>
<keyword evidence="1" id="KW-0472">Membrane</keyword>
<name>A0A150HBW2_9MICO</name>
<keyword evidence="1" id="KW-0812">Transmembrane</keyword>
<dbReference type="Proteomes" id="UP000243589">
    <property type="component" value="Unassembled WGS sequence"/>
</dbReference>
<dbReference type="AlphaFoldDB" id="A0A150HBW2"/>
<evidence type="ECO:0000313" key="2">
    <source>
        <dbReference type="EMBL" id="KXZ59602.1"/>
    </source>
</evidence>
<dbReference type="EMBL" id="LQQC01000002">
    <property type="protein sequence ID" value="KXZ59602.1"/>
    <property type="molecule type" value="Genomic_DNA"/>
</dbReference>
<sequence>MSTTAAPLTSADEGNEIPLGKRDSRYRFFEMIPALFSYGNLAAVVILSLINPTWGALWVLAIVAYMFIRGVRGAIDLVRGLRRFRLAARVDWNARLLDIALVLDGKRVPPTPPGSFRAAQHRQLLRQIGKNPQNYPHPARVQHAVIIAAYNEPYEVIEPTIRGLLYTTTPADHLHIFFAYEERGGPDMQLTAQRLKEKYGAKFGTYELVEHPRDIPGEITGKGGNITYAGRRTAMWAEENGYDPAEVMVTTLDCDNKPYESYFDYVAYEYIRAEDRQRASYQPIALYLSNIWDAPAVTRVIASANCFFNLTQTVRPFSLRNFASHSQPLDALIDMDFWSTRTIVEDGHQFWRSYFHFDGNYRVIPVHVPIYQDAVLAGNLGQSIKAQFKQLSRWSYGASDVPYAVKGWANSKPKFFRTLCQFILLLESHVTLASVSLIIAVGGWVPFLVLRATGENAPEFTSNMPFLVGAIQQVAMIMLLTSLLVFVNLLPPRPVRYSRLRSVSMLAQWLLFPFTLMIFNSSTALVSQGRLLFGKYRENFEVTEKTVVKSNVEPSARQISLQRMDIENDGR</sequence>
<evidence type="ECO:0008006" key="4">
    <source>
        <dbReference type="Google" id="ProtNLM"/>
    </source>
</evidence>
<gene>
    <name evidence="2" type="ORF">Bravens_00072</name>
</gene>
<reference evidence="2 3" key="1">
    <citation type="submission" date="2016-01" db="EMBL/GenBank/DDBJ databases">
        <title>Use of Whole Genome Sequencing to ascertain that Brevibacterium massiliense (Roux, Raoult 2009) is a later heterotypic synonym of Brevibacterium ravenspurgense (Mages 2008).</title>
        <authorList>
            <person name="Bernier A.-M."/>
            <person name="Burdz T."/>
            <person name="Huynh C."/>
            <person name="Pachecho A.L."/>
            <person name="Wiebe D."/>
            <person name="Bonner C."/>
            <person name="Bernard K."/>
        </authorList>
    </citation>
    <scope>NUCLEOTIDE SEQUENCE [LARGE SCALE GENOMIC DNA]</scope>
    <source>
        <strain evidence="2 3">CCUG56047</strain>
    </source>
</reference>
<dbReference type="PANTHER" id="PTHR36851:SF1">
    <property type="entry name" value="GLYCO_TRANS_2-LIKE DOMAIN-CONTAINING PROTEIN"/>
    <property type="match status" value="1"/>
</dbReference>
<dbReference type="InterPro" id="IPR029044">
    <property type="entry name" value="Nucleotide-diphossugar_trans"/>
</dbReference>
<keyword evidence="1" id="KW-1133">Transmembrane helix</keyword>
<dbReference type="PATRIC" id="fig|479117.4.peg.70"/>
<feature type="transmembrane region" description="Helical" evidence="1">
    <location>
        <begin position="466"/>
        <end position="490"/>
    </location>
</feature>
<dbReference type="RefSeq" id="WP_062019337.1">
    <property type="nucleotide sequence ID" value="NZ_LQQC01000002.1"/>
</dbReference>
<dbReference type="PANTHER" id="PTHR36851">
    <property type="entry name" value="UNNAMED PRODUCT"/>
    <property type="match status" value="1"/>
</dbReference>